<evidence type="ECO:0000259" key="14">
    <source>
        <dbReference type="PROSITE" id="PS50157"/>
    </source>
</evidence>
<dbReference type="GeneTree" id="ENSGT01150000286959"/>
<dbReference type="FunFam" id="3.30.160.60:FF:002716">
    <property type="entry name" value="Zinc finger protein 212"/>
    <property type="match status" value="1"/>
</dbReference>
<dbReference type="Ensembl" id="ENSONIT00000058367.1">
    <property type="protein sequence ID" value="ENSONIP00000052879.1"/>
    <property type="gene ID" value="ENSONIG00000018058.2"/>
</dbReference>
<keyword evidence="11" id="KW-0539">Nucleus</keyword>
<dbReference type="PROSITE" id="PS50157">
    <property type="entry name" value="ZINC_FINGER_C2H2_2"/>
    <property type="match status" value="9"/>
</dbReference>
<accession>A0A669D1R2</accession>
<gene>
    <name evidence="15" type="primary">LOC100691464</name>
</gene>
<name>A0A669D1R2_ORENI</name>
<evidence type="ECO:0000256" key="9">
    <source>
        <dbReference type="ARBA" id="ARBA00023125"/>
    </source>
</evidence>
<dbReference type="GeneID" id="100691464"/>
<feature type="compositionally biased region" description="Basic and acidic residues" evidence="13">
    <location>
        <begin position="116"/>
        <end position="126"/>
    </location>
</feature>
<evidence type="ECO:0000256" key="5">
    <source>
        <dbReference type="ARBA" id="ARBA00022737"/>
    </source>
</evidence>
<dbReference type="GO" id="GO:0005634">
    <property type="term" value="C:nucleus"/>
    <property type="evidence" value="ECO:0007669"/>
    <property type="project" value="UniProtKB-SubCell"/>
</dbReference>
<feature type="region of interest" description="Disordered" evidence="13">
    <location>
        <begin position="112"/>
        <end position="241"/>
    </location>
</feature>
<sequence length="543" mass="61324">MSLQFILKNRTNAATMNEEEYCQQHDTESVRFKDNPDSKPLGVHQQLDVKQIDDISQLLAIKEVPPEWRLTSDPQDPEVVQIKEEQEELWTSQVGEQLNGVQVADISRFPGHAVSVKHEDSDEKSEYSQPSQRKTKCNREAEALTAPPAKGIKMETDGDDCGGPKSARSPDQDIYIHPNGDEKASSLSETEVSINDDDDDYYWQEPLSDSGPDTEDSDSDWKETGTLESGVNSDKGQDSSKVSECNKTFLCKQSLQGERGRMSSSGLAKKKCFTVSQNGDSSVAVRTGEKPFGCDVCGQRFNQKTHLNTHMRIHTGEKPFCCDFCGQRFNQKTHLKIHMRIHTGEKPFGCDNCGKRFRHQCTLKIHMAAHTGEKPFTCDDCGKRFSHQKILKAHMTIHTGEKPFHCDECGKSFSQQGILKAHMTVHTGEKPFGCSRCDKKFRLHSDLTAHMRVHTGEKPFGCDKCGKRFSQKGCLQRHLRLHTGEKPFSCDDCGKRFKRKTHLKAHMTVHTGEKPFGCDVCGVTFSRQGTLKRHMRVHTRYKL</sequence>
<keyword evidence="16" id="KW-1185">Reference proteome</keyword>
<dbReference type="InParanoid" id="A0A669D1R2"/>
<dbReference type="OrthoDB" id="8117402at2759"/>
<keyword evidence="6 12" id="KW-0863">Zinc-finger</keyword>
<evidence type="ECO:0000313" key="15">
    <source>
        <dbReference type="Ensembl" id="ENSONIP00000052879.1"/>
    </source>
</evidence>
<dbReference type="FunFam" id="3.30.160.60:FF:000912">
    <property type="entry name" value="Zinc finger protein 660"/>
    <property type="match status" value="2"/>
</dbReference>
<evidence type="ECO:0000256" key="2">
    <source>
        <dbReference type="ARBA" id="ARBA00004123"/>
    </source>
</evidence>
<feature type="domain" description="C2H2-type" evidence="14">
    <location>
        <begin position="432"/>
        <end position="459"/>
    </location>
</feature>
<evidence type="ECO:0000256" key="11">
    <source>
        <dbReference type="ARBA" id="ARBA00023242"/>
    </source>
</evidence>
<dbReference type="GO" id="GO:0000981">
    <property type="term" value="F:DNA-binding transcription factor activity, RNA polymerase II-specific"/>
    <property type="evidence" value="ECO:0007669"/>
    <property type="project" value="TreeGrafter"/>
</dbReference>
<evidence type="ECO:0000256" key="4">
    <source>
        <dbReference type="ARBA" id="ARBA00022723"/>
    </source>
</evidence>
<dbReference type="OMA" id="KELWVHQ"/>
<evidence type="ECO:0000256" key="3">
    <source>
        <dbReference type="ARBA" id="ARBA00006991"/>
    </source>
</evidence>
<comment type="similarity">
    <text evidence="3">Belongs to the krueppel C2H2-type zinc-finger protein family.</text>
</comment>
<feature type="domain" description="C2H2-type" evidence="14">
    <location>
        <begin position="460"/>
        <end position="487"/>
    </location>
</feature>
<dbReference type="PANTHER" id="PTHR23235">
    <property type="entry name" value="KRUEPPEL-LIKE TRANSCRIPTION FACTOR"/>
    <property type="match status" value="1"/>
</dbReference>
<dbReference type="FunFam" id="3.30.160.60:FF:000966">
    <property type="entry name" value="ZFP90 zinc finger protein"/>
    <property type="match status" value="1"/>
</dbReference>
<dbReference type="FunFam" id="3.30.160.60:FF:000100">
    <property type="entry name" value="Zinc finger 45-like"/>
    <property type="match status" value="1"/>
</dbReference>
<feature type="domain" description="C2H2-type" evidence="14">
    <location>
        <begin position="292"/>
        <end position="319"/>
    </location>
</feature>
<feature type="domain" description="C2H2-type" evidence="14">
    <location>
        <begin position="320"/>
        <end position="347"/>
    </location>
</feature>
<dbReference type="PROSITE" id="PS00028">
    <property type="entry name" value="ZINC_FINGER_C2H2_1"/>
    <property type="match status" value="9"/>
</dbReference>
<keyword evidence="10" id="KW-0804">Transcription</keyword>
<dbReference type="Gene3D" id="3.30.160.60">
    <property type="entry name" value="Classic Zinc Finger"/>
    <property type="match status" value="9"/>
</dbReference>
<evidence type="ECO:0000256" key="13">
    <source>
        <dbReference type="SAM" id="MobiDB-lite"/>
    </source>
</evidence>
<organism evidence="15 16">
    <name type="scientific">Oreochromis niloticus</name>
    <name type="common">Nile tilapia</name>
    <name type="synonym">Tilapia nilotica</name>
    <dbReference type="NCBI Taxonomy" id="8128"/>
    <lineage>
        <taxon>Eukaryota</taxon>
        <taxon>Metazoa</taxon>
        <taxon>Chordata</taxon>
        <taxon>Craniata</taxon>
        <taxon>Vertebrata</taxon>
        <taxon>Euteleostomi</taxon>
        <taxon>Actinopterygii</taxon>
        <taxon>Neopterygii</taxon>
        <taxon>Teleostei</taxon>
        <taxon>Neoteleostei</taxon>
        <taxon>Acanthomorphata</taxon>
        <taxon>Ovalentaria</taxon>
        <taxon>Cichlomorphae</taxon>
        <taxon>Cichliformes</taxon>
        <taxon>Cichlidae</taxon>
        <taxon>African cichlids</taxon>
        <taxon>Pseudocrenilabrinae</taxon>
        <taxon>Oreochromini</taxon>
        <taxon>Oreochromis</taxon>
    </lineage>
</organism>
<reference evidence="15" key="2">
    <citation type="submission" date="2025-09" db="UniProtKB">
        <authorList>
            <consortium name="Ensembl"/>
        </authorList>
    </citation>
    <scope>IDENTIFICATION</scope>
</reference>
<dbReference type="InterPro" id="IPR013087">
    <property type="entry name" value="Znf_C2H2_type"/>
</dbReference>
<dbReference type="PANTHER" id="PTHR23235:SF142">
    <property type="entry name" value="ZINC FINGER PROTEIN 384"/>
    <property type="match status" value="1"/>
</dbReference>
<comment type="subcellular location">
    <subcellularLocation>
        <location evidence="2">Nucleus</location>
    </subcellularLocation>
</comment>
<feature type="compositionally biased region" description="Polar residues" evidence="13">
    <location>
        <begin position="226"/>
        <end position="241"/>
    </location>
</feature>
<protein>
    <submittedName>
        <fullName evidence="15">Gastrula zinc finger protein XlCGF57.1</fullName>
    </submittedName>
</protein>
<dbReference type="FunFam" id="3.30.160.60:FF:001480">
    <property type="entry name" value="Si:cabz01071911.3"/>
    <property type="match status" value="1"/>
</dbReference>
<feature type="domain" description="C2H2-type" evidence="14">
    <location>
        <begin position="488"/>
        <end position="515"/>
    </location>
</feature>
<keyword evidence="5" id="KW-0677">Repeat</keyword>
<evidence type="ECO:0000256" key="12">
    <source>
        <dbReference type="PROSITE-ProRule" id="PRU00042"/>
    </source>
</evidence>
<dbReference type="FunFam" id="3.30.160.60:FF:000097">
    <property type="entry name" value="Zinc finger protein"/>
    <property type="match status" value="1"/>
</dbReference>
<dbReference type="FunFam" id="3.30.160.60:FF:002343">
    <property type="entry name" value="Zinc finger protein 33A"/>
    <property type="match status" value="1"/>
</dbReference>
<keyword evidence="9" id="KW-0238">DNA-binding</keyword>
<evidence type="ECO:0000313" key="16">
    <source>
        <dbReference type="Proteomes" id="UP000005207"/>
    </source>
</evidence>
<feature type="domain" description="C2H2-type" evidence="14">
    <location>
        <begin position="348"/>
        <end position="375"/>
    </location>
</feature>
<evidence type="ECO:0000256" key="6">
    <source>
        <dbReference type="ARBA" id="ARBA00022771"/>
    </source>
</evidence>
<dbReference type="FunFam" id="3.30.160.60:FF:000446">
    <property type="entry name" value="Zinc finger protein"/>
    <property type="match status" value="1"/>
</dbReference>
<comment type="function">
    <text evidence="1">May be involved in transcriptional regulation.</text>
</comment>
<dbReference type="AlphaFoldDB" id="A0A669D1R2"/>
<keyword evidence="8" id="KW-0805">Transcription regulation</keyword>
<dbReference type="SMART" id="SM00355">
    <property type="entry name" value="ZnF_C2H2"/>
    <property type="match status" value="9"/>
</dbReference>
<keyword evidence="4" id="KW-0479">Metal-binding</keyword>
<dbReference type="RefSeq" id="XP_005453720.1">
    <property type="nucleotide sequence ID" value="XM_005453663.4"/>
</dbReference>
<dbReference type="InterPro" id="IPR036236">
    <property type="entry name" value="Znf_C2H2_sf"/>
</dbReference>
<dbReference type="SUPFAM" id="SSF57667">
    <property type="entry name" value="beta-beta-alpha zinc fingers"/>
    <property type="match status" value="5"/>
</dbReference>
<dbReference type="GO" id="GO:0008270">
    <property type="term" value="F:zinc ion binding"/>
    <property type="evidence" value="ECO:0007669"/>
    <property type="project" value="UniProtKB-KW"/>
</dbReference>
<dbReference type="KEGG" id="onl:100691464"/>
<feature type="domain" description="C2H2-type" evidence="14">
    <location>
        <begin position="376"/>
        <end position="403"/>
    </location>
</feature>
<dbReference type="Proteomes" id="UP000005207">
    <property type="component" value="Unplaced"/>
</dbReference>
<dbReference type="Pfam" id="PF00096">
    <property type="entry name" value="zf-C2H2"/>
    <property type="match status" value="9"/>
</dbReference>
<feature type="domain" description="C2H2-type" evidence="14">
    <location>
        <begin position="516"/>
        <end position="543"/>
    </location>
</feature>
<feature type="domain" description="C2H2-type" evidence="14">
    <location>
        <begin position="404"/>
        <end position="431"/>
    </location>
</feature>
<evidence type="ECO:0000256" key="8">
    <source>
        <dbReference type="ARBA" id="ARBA00023015"/>
    </source>
</evidence>
<reference evidence="15" key="1">
    <citation type="submission" date="2025-08" db="UniProtKB">
        <authorList>
            <consortium name="Ensembl"/>
        </authorList>
    </citation>
    <scope>IDENTIFICATION</scope>
</reference>
<proteinExistence type="inferred from homology"/>
<evidence type="ECO:0000256" key="10">
    <source>
        <dbReference type="ARBA" id="ARBA00023163"/>
    </source>
</evidence>
<evidence type="ECO:0000256" key="1">
    <source>
        <dbReference type="ARBA" id="ARBA00003767"/>
    </source>
</evidence>
<dbReference type="GO" id="GO:0000978">
    <property type="term" value="F:RNA polymerase II cis-regulatory region sequence-specific DNA binding"/>
    <property type="evidence" value="ECO:0007669"/>
    <property type="project" value="TreeGrafter"/>
</dbReference>
<keyword evidence="7" id="KW-0862">Zinc</keyword>
<evidence type="ECO:0000256" key="7">
    <source>
        <dbReference type="ARBA" id="ARBA00022833"/>
    </source>
</evidence>